<reference evidence="19" key="1">
    <citation type="journal article" date="2004" name="Mol. Biol. Evol.">
        <title>Complete sequences of the highly rearranged molluscan mitochondrial genomes of the scaphopod Graptacme eborea and the bivalve Mytilus edulis.</title>
        <authorList>
            <person name="Boore J.L."/>
            <person name="Medina M."/>
            <person name="Rosenberg L.A."/>
        </authorList>
    </citation>
    <scope>NUCLEOTIDE SEQUENCE</scope>
</reference>
<evidence type="ECO:0000256" key="15">
    <source>
        <dbReference type="ARBA" id="ARBA00023136"/>
    </source>
</evidence>
<evidence type="ECO:0000313" key="19">
    <source>
        <dbReference type="EMBL" id="AAT98397.1"/>
    </source>
</evidence>
<evidence type="ECO:0000256" key="5">
    <source>
        <dbReference type="ARBA" id="ARBA00022448"/>
    </source>
</evidence>
<keyword evidence="11 17" id="KW-1133">Transmembrane helix</keyword>
<gene>
    <name evidence="19" type="primary">nad2</name>
</gene>
<comment type="function">
    <text evidence="17">Core subunit of the mitochondrial membrane respiratory chain NADH dehydrogenase (Complex I) which catalyzes electron transfer from NADH through the respiratory chain, using ubiquinone as an electron acceptor. Essential for the catalytic activity and assembly of complex I.</text>
</comment>
<feature type="transmembrane region" description="Helical" evidence="17">
    <location>
        <begin position="126"/>
        <end position="148"/>
    </location>
</feature>
<feature type="transmembrane region" description="Helical" evidence="17">
    <location>
        <begin position="272"/>
        <end position="292"/>
    </location>
</feature>
<dbReference type="GO" id="GO:0006120">
    <property type="term" value="P:mitochondrial electron transport, NADH to ubiquinone"/>
    <property type="evidence" value="ECO:0007669"/>
    <property type="project" value="InterPro"/>
</dbReference>
<evidence type="ECO:0000256" key="2">
    <source>
        <dbReference type="ARBA" id="ARBA00007012"/>
    </source>
</evidence>
<dbReference type="InterPro" id="IPR050175">
    <property type="entry name" value="Complex_I_Subunit_2"/>
</dbReference>
<dbReference type="PANTHER" id="PTHR46552:SF1">
    <property type="entry name" value="NADH-UBIQUINONE OXIDOREDUCTASE CHAIN 2"/>
    <property type="match status" value="1"/>
</dbReference>
<keyword evidence="15 17" id="KW-0472">Membrane</keyword>
<evidence type="ECO:0000256" key="8">
    <source>
        <dbReference type="ARBA" id="ARBA00022792"/>
    </source>
</evidence>
<evidence type="ECO:0000256" key="14">
    <source>
        <dbReference type="ARBA" id="ARBA00023128"/>
    </source>
</evidence>
<accession>Q68SQ6</accession>
<comment type="catalytic activity">
    <reaction evidence="16 17">
        <text>a ubiquinone + NADH + 5 H(+)(in) = a ubiquinol + NAD(+) + 4 H(+)(out)</text>
        <dbReference type="Rhea" id="RHEA:29091"/>
        <dbReference type="Rhea" id="RHEA-COMP:9565"/>
        <dbReference type="Rhea" id="RHEA-COMP:9566"/>
        <dbReference type="ChEBI" id="CHEBI:15378"/>
        <dbReference type="ChEBI" id="CHEBI:16389"/>
        <dbReference type="ChEBI" id="CHEBI:17976"/>
        <dbReference type="ChEBI" id="CHEBI:57540"/>
        <dbReference type="ChEBI" id="CHEBI:57945"/>
        <dbReference type="EC" id="7.1.1.2"/>
    </reaction>
</comment>
<dbReference type="EMBL" id="AY484748">
    <property type="protein sequence ID" value="AAT98397.1"/>
    <property type="molecule type" value="Genomic_DNA"/>
</dbReference>
<evidence type="ECO:0000256" key="12">
    <source>
        <dbReference type="ARBA" id="ARBA00023027"/>
    </source>
</evidence>
<evidence type="ECO:0000256" key="6">
    <source>
        <dbReference type="ARBA" id="ARBA00022660"/>
    </source>
</evidence>
<feature type="transmembrane region" description="Helical" evidence="17">
    <location>
        <begin position="7"/>
        <end position="29"/>
    </location>
</feature>
<proteinExistence type="inferred from homology"/>
<name>Q68SQ6_GRAEB</name>
<feature type="transmembrane region" description="Helical" evidence="17">
    <location>
        <begin position="197"/>
        <end position="221"/>
    </location>
</feature>
<organism evidence="19">
    <name type="scientific">Graptacme eborea</name>
    <name type="common">Ivory tusk shell</name>
    <name type="synonym">Dentalium eboreum</name>
    <dbReference type="NCBI Taxonomy" id="55752"/>
    <lineage>
        <taxon>Eukaryota</taxon>
        <taxon>Metazoa</taxon>
        <taxon>Spiralia</taxon>
        <taxon>Lophotrochozoa</taxon>
        <taxon>Mollusca</taxon>
        <taxon>Scaphopoda</taxon>
        <taxon>Dentaliida</taxon>
        <taxon>Dentaliidae</taxon>
        <taxon>Graptacme</taxon>
    </lineage>
</organism>
<keyword evidence="12 17" id="KW-0520">NAD</keyword>
<keyword evidence="7 17" id="KW-0812">Transmembrane</keyword>
<evidence type="ECO:0000256" key="10">
    <source>
        <dbReference type="ARBA" id="ARBA00022982"/>
    </source>
</evidence>
<evidence type="ECO:0000256" key="7">
    <source>
        <dbReference type="ARBA" id="ARBA00022692"/>
    </source>
</evidence>
<keyword evidence="10 17" id="KW-0249">Electron transport</keyword>
<feature type="transmembrane region" description="Helical" evidence="17">
    <location>
        <begin position="313"/>
        <end position="330"/>
    </location>
</feature>
<evidence type="ECO:0000259" key="18">
    <source>
        <dbReference type="Pfam" id="PF00361"/>
    </source>
</evidence>
<dbReference type="AlphaFoldDB" id="Q68SQ6"/>
<keyword evidence="8 17" id="KW-0999">Mitochondrion inner membrane</keyword>
<feature type="domain" description="NADH:quinone oxidoreductase/Mrp antiporter transmembrane" evidence="18">
    <location>
        <begin position="26"/>
        <end position="284"/>
    </location>
</feature>
<geneLocation type="mitochondrion" evidence="19"/>
<feature type="transmembrane region" description="Helical" evidence="17">
    <location>
        <begin position="155"/>
        <end position="177"/>
    </location>
</feature>
<evidence type="ECO:0000256" key="9">
    <source>
        <dbReference type="ARBA" id="ARBA00022967"/>
    </source>
</evidence>
<evidence type="ECO:0000256" key="3">
    <source>
        <dbReference type="ARBA" id="ARBA00012944"/>
    </source>
</evidence>
<feature type="transmembrane region" description="Helical" evidence="17">
    <location>
        <begin position="101"/>
        <end position="120"/>
    </location>
</feature>
<evidence type="ECO:0000256" key="4">
    <source>
        <dbReference type="ARBA" id="ARBA00021008"/>
    </source>
</evidence>
<comment type="subcellular location">
    <subcellularLocation>
        <location evidence="1 17">Mitochondrion inner membrane</location>
        <topology evidence="1 17">Multi-pass membrane protein</topology>
    </subcellularLocation>
</comment>
<dbReference type="InterPro" id="IPR001750">
    <property type="entry name" value="ND/Mrp_TM"/>
</dbReference>
<dbReference type="EC" id="7.1.1.2" evidence="3 17"/>
<evidence type="ECO:0000256" key="13">
    <source>
        <dbReference type="ARBA" id="ARBA00023075"/>
    </source>
</evidence>
<feature type="transmembrane region" description="Helical" evidence="17">
    <location>
        <begin position="241"/>
        <end position="260"/>
    </location>
</feature>
<evidence type="ECO:0000256" key="11">
    <source>
        <dbReference type="ARBA" id="ARBA00022989"/>
    </source>
</evidence>
<sequence>MQKKKLMLILFSFIMILGTMMSLSSYYWLLAWIGLELNMIGFIPLMVSDDSTEKSESSMKYFIIQSLGSSMIIFCSIYFFMANGSWDMYSKHSSEINLTSFMTFALLLKMGAGPFHFWFPSVFSSLSWYSAFLLISWQKLAPFILLIFHLYHMKLMVLSIFCSALFGGIGGLNQVYIRPLLAYSSISHLSWMLAGSLINVYYAICYFIVYLFITLSLFIFLNTFNYYKMYMMNSMYMKMSILIILSLSGMPPTLGFLNKIMVLKLLANTDNYMMIFILIMFSMLSLSFYMSFMLSILMSHLKMSEFSSKNYKLMLMSLCVSMNIFGGLLIV</sequence>
<dbReference type="GO" id="GO:0005743">
    <property type="term" value="C:mitochondrial inner membrane"/>
    <property type="evidence" value="ECO:0007669"/>
    <property type="project" value="UniProtKB-SubCell"/>
</dbReference>
<comment type="similarity">
    <text evidence="2 17">Belongs to the complex I subunit 2 family.</text>
</comment>
<dbReference type="PRINTS" id="PR01436">
    <property type="entry name" value="NADHDHGNASE2"/>
</dbReference>
<protein>
    <recommendedName>
        <fullName evidence="4 17">NADH-ubiquinone oxidoreductase chain 2</fullName>
        <ecNumber evidence="3 17">7.1.1.2</ecNumber>
    </recommendedName>
</protein>
<keyword evidence="5" id="KW-0813">Transport</keyword>
<evidence type="ECO:0000256" key="16">
    <source>
        <dbReference type="ARBA" id="ARBA00049551"/>
    </source>
</evidence>
<keyword evidence="13 17" id="KW-0830">Ubiquinone</keyword>
<keyword evidence="14 17" id="KW-0496">Mitochondrion</keyword>
<dbReference type="GO" id="GO:0008137">
    <property type="term" value="F:NADH dehydrogenase (ubiquinone) activity"/>
    <property type="evidence" value="ECO:0007669"/>
    <property type="project" value="UniProtKB-EC"/>
</dbReference>
<evidence type="ECO:0000256" key="1">
    <source>
        <dbReference type="ARBA" id="ARBA00004448"/>
    </source>
</evidence>
<dbReference type="SMR" id="Q68SQ6"/>
<dbReference type="InterPro" id="IPR003917">
    <property type="entry name" value="NADH_UbQ_OxRdtase_chain2"/>
</dbReference>
<keyword evidence="6 17" id="KW-0679">Respiratory chain</keyword>
<evidence type="ECO:0000256" key="17">
    <source>
        <dbReference type="RuleBase" id="RU003403"/>
    </source>
</evidence>
<keyword evidence="9 17" id="KW-1278">Translocase</keyword>
<dbReference type="PANTHER" id="PTHR46552">
    <property type="entry name" value="NADH-UBIQUINONE OXIDOREDUCTASE CHAIN 2"/>
    <property type="match status" value="1"/>
</dbReference>
<dbReference type="Pfam" id="PF00361">
    <property type="entry name" value="Proton_antipo_M"/>
    <property type="match status" value="1"/>
</dbReference>
<feature type="transmembrane region" description="Helical" evidence="17">
    <location>
        <begin position="61"/>
        <end position="80"/>
    </location>
</feature>